<reference evidence="1 2" key="1">
    <citation type="submission" date="2023-11" db="EMBL/GenBank/DDBJ databases">
        <title>Actinomadura monticuli sp. nov., isolated from volcanic ash.</title>
        <authorList>
            <person name="Lee S.D."/>
            <person name="Yang H."/>
            <person name="Kim I.S."/>
        </authorList>
    </citation>
    <scope>NUCLEOTIDE SEQUENCE [LARGE SCALE GENOMIC DNA]</scope>
    <source>
        <strain evidence="1 2">DLS-62</strain>
    </source>
</reference>
<dbReference type="Proteomes" id="UP001569963">
    <property type="component" value="Unassembled WGS sequence"/>
</dbReference>
<dbReference type="InterPro" id="IPR002933">
    <property type="entry name" value="Peptidase_M20"/>
</dbReference>
<protein>
    <recommendedName>
        <fullName evidence="3">M20/M25/M40 family metallo-hydrolase</fullName>
    </recommendedName>
</protein>
<proteinExistence type="predicted"/>
<evidence type="ECO:0000313" key="2">
    <source>
        <dbReference type="Proteomes" id="UP001569963"/>
    </source>
</evidence>
<sequence>MASRGRRLGALLSAPFTDAGEEIVRVLQFLDGIPAPYGHESAAAVYLASWCTARWPWIEWTVERYGANGANLFAGDPSGVLLYSHLDTSLSGDPAEDRAITGRSGAPAVLKVTPSQVEGFGLGVARAPAAAALVAFVSAASRGASARLLLAGSGTHRSTLHGSGGTARATGLDAYLAEEPRPPAAIVAKCGPPTLLWEEPGALYLRVRVQGRHGAVLARESATPHGGVIAHAGPVIEAIERWRTAYLASAAAPGTQVGPAAGIGSLTAGRPDKPDLLPALLEAGVYVVTVPGAAPHAIAAALRQEVAQACADGPLSACTVEVELDEVHPAAVTPPDAPIVRAARAAWRDEFGADPPPITGWTGSTDGVVLRAHGIDTVRLGPTSAPSPDDPRRDVLDRGALEACTRLYTRLLTRR</sequence>
<dbReference type="SUPFAM" id="SSF53187">
    <property type="entry name" value="Zn-dependent exopeptidases"/>
    <property type="match status" value="1"/>
</dbReference>
<keyword evidence="2" id="KW-1185">Reference proteome</keyword>
<dbReference type="EMBL" id="JAXCEI010000009">
    <property type="protein sequence ID" value="MFA1541568.1"/>
    <property type="molecule type" value="Genomic_DNA"/>
</dbReference>
<organism evidence="1 2">
    <name type="scientific">Actinomadura monticuli</name>
    <dbReference type="NCBI Taxonomy" id="3097367"/>
    <lineage>
        <taxon>Bacteria</taxon>
        <taxon>Bacillati</taxon>
        <taxon>Actinomycetota</taxon>
        <taxon>Actinomycetes</taxon>
        <taxon>Streptosporangiales</taxon>
        <taxon>Thermomonosporaceae</taxon>
        <taxon>Actinomadura</taxon>
    </lineage>
</organism>
<gene>
    <name evidence="1" type="ORF">SM611_21785</name>
</gene>
<accession>A0ABV4QEN3</accession>
<evidence type="ECO:0008006" key="3">
    <source>
        <dbReference type="Google" id="ProtNLM"/>
    </source>
</evidence>
<evidence type="ECO:0000313" key="1">
    <source>
        <dbReference type="EMBL" id="MFA1541568.1"/>
    </source>
</evidence>
<comment type="caution">
    <text evidence="1">The sequence shown here is derived from an EMBL/GenBank/DDBJ whole genome shotgun (WGS) entry which is preliminary data.</text>
</comment>
<dbReference type="RefSeq" id="WP_371951724.1">
    <property type="nucleotide sequence ID" value="NZ_JAXCEI010000009.1"/>
</dbReference>
<name>A0ABV4QEN3_9ACTN</name>
<dbReference type="Pfam" id="PF01546">
    <property type="entry name" value="Peptidase_M20"/>
    <property type="match status" value="1"/>
</dbReference>
<dbReference type="Gene3D" id="3.40.630.10">
    <property type="entry name" value="Zn peptidases"/>
    <property type="match status" value="2"/>
</dbReference>